<evidence type="ECO:0000313" key="8">
    <source>
        <dbReference type="Proteomes" id="UP000533954"/>
    </source>
</evidence>
<feature type="region of interest" description="Disordered" evidence="5">
    <location>
        <begin position="78"/>
        <end position="120"/>
    </location>
</feature>
<feature type="region of interest" description="Disordered" evidence="5">
    <location>
        <begin position="314"/>
        <end position="346"/>
    </location>
</feature>
<feature type="compositionally biased region" description="Low complexity" evidence="5">
    <location>
        <begin position="153"/>
        <end position="164"/>
    </location>
</feature>
<dbReference type="Gene3D" id="3.30.505.10">
    <property type="entry name" value="SH2 domain"/>
    <property type="match status" value="1"/>
</dbReference>
<dbReference type="SUPFAM" id="SSF50729">
    <property type="entry name" value="PH domain-like"/>
    <property type="match status" value="1"/>
</dbReference>
<feature type="region of interest" description="Disordered" evidence="5">
    <location>
        <begin position="153"/>
        <end position="172"/>
    </location>
</feature>
<proteinExistence type="inferred from homology"/>
<dbReference type="GO" id="GO:0005068">
    <property type="term" value="F:transmembrane receptor protein tyrosine kinase adaptor activity"/>
    <property type="evidence" value="ECO:0007669"/>
    <property type="project" value="TreeGrafter"/>
</dbReference>
<gene>
    <name evidence="7" type="primary">Sh2b3</name>
    <name evidence="7" type="ORF">EUDELE_R10425</name>
</gene>
<accession>A0A7K7V742</accession>
<evidence type="ECO:0000256" key="5">
    <source>
        <dbReference type="SAM" id="MobiDB-lite"/>
    </source>
</evidence>
<reference evidence="7 8" key="1">
    <citation type="submission" date="2019-09" db="EMBL/GenBank/DDBJ databases">
        <title>Bird 10,000 Genomes (B10K) Project - Family phase.</title>
        <authorList>
            <person name="Zhang G."/>
        </authorList>
    </citation>
    <scope>NUCLEOTIDE SEQUENCE [LARGE SCALE GENOMIC DNA]</scope>
    <source>
        <strain evidence="7">B10K-LSUMZ-16893</strain>
    </source>
</reference>
<dbReference type="InterPro" id="IPR030523">
    <property type="entry name" value="SH2B"/>
</dbReference>
<dbReference type="InterPro" id="IPR036860">
    <property type="entry name" value="SH2_dom_sf"/>
</dbReference>
<evidence type="ECO:0000313" key="7">
    <source>
        <dbReference type="EMBL" id="NXA37293.1"/>
    </source>
</evidence>
<evidence type="ECO:0000256" key="2">
    <source>
        <dbReference type="ARBA" id="ARBA00022553"/>
    </source>
</evidence>
<feature type="non-terminal residue" evidence="7">
    <location>
        <position position="1"/>
    </location>
</feature>
<feature type="domain" description="SH2" evidence="6">
    <location>
        <begin position="360"/>
        <end position="458"/>
    </location>
</feature>
<dbReference type="AlphaFoldDB" id="A0A7K7V742"/>
<evidence type="ECO:0000256" key="3">
    <source>
        <dbReference type="ARBA" id="ARBA00022999"/>
    </source>
</evidence>
<dbReference type="OrthoDB" id="10047184at2759"/>
<dbReference type="GO" id="GO:0035556">
    <property type="term" value="P:intracellular signal transduction"/>
    <property type="evidence" value="ECO:0007669"/>
    <property type="project" value="TreeGrafter"/>
</dbReference>
<dbReference type="EMBL" id="VZSX01000060">
    <property type="protein sequence ID" value="NXA37293.1"/>
    <property type="molecule type" value="Genomic_DNA"/>
</dbReference>
<organism evidence="7 8">
    <name type="scientific">Eudromia elegans</name>
    <name type="common">Elegant crested-tinamou</name>
    <dbReference type="NCBI Taxonomy" id="8805"/>
    <lineage>
        <taxon>Eukaryota</taxon>
        <taxon>Metazoa</taxon>
        <taxon>Chordata</taxon>
        <taxon>Craniata</taxon>
        <taxon>Vertebrata</taxon>
        <taxon>Euteleostomi</taxon>
        <taxon>Archelosauria</taxon>
        <taxon>Archosauria</taxon>
        <taxon>Dinosauria</taxon>
        <taxon>Saurischia</taxon>
        <taxon>Theropoda</taxon>
        <taxon>Coelurosauria</taxon>
        <taxon>Aves</taxon>
        <taxon>Palaeognathae</taxon>
        <taxon>Tinamiformes</taxon>
        <taxon>Tinamidae</taxon>
        <taxon>Eudromia</taxon>
    </lineage>
</organism>
<dbReference type="InterPro" id="IPR036290">
    <property type="entry name" value="Phe_ZIP_sf"/>
</dbReference>
<dbReference type="GO" id="GO:0005886">
    <property type="term" value="C:plasma membrane"/>
    <property type="evidence" value="ECO:0007669"/>
    <property type="project" value="TreeGrafter"/>
</dbReference>
<dbReference type="SUPFAM" id="SSF109805">
    <property type="entry name" value="Phenylalanine zipper"/>
    <property type="match status" value="1"/>
</dbReference>
<dbReference type="Pfam" id="PF00017">
    <property type="entry name" value="SH2"/>
    <property type="match status" value="1"/>
</dbReference>
<dbReference type="InterPro" id="IPR000980">
    <property type="entry name" value="SH2"/>
</dbReference>
<comment type="caution">
    <text evidence="7">The sequence shown here is derived from an EMBL/GenBank/DDBJ whole genome shotgun (WGS) entry which is preliminary data.</text>
</comment>
<dbReference type="InterPro" id="IPR015012">
    <property type="entry name" value="Phe_ZIP"/>
</dbReference>
<dbReference type="PROSITE" id="PS50001">
    <property type="entry name" value="SH2"/>
    <property type="match status" value="1"/>
</dbReference>
<feature type="compositionally biased region" description="Low complexity" evidence="5">
    <location>
        <begin position="330"/>
        <end position="342"/>
    </location>
</feature>
<dbReference type="SUPFAM" id="SSF55550">
    <property type="entry name" value="SH2 domain"/>
    <property type="match status" value="1"/>
</dbReference>
<dbReference type="Pfam" id="PF08916">
    <property type="entry name" value="Phe_ZIP"/>
    <property type="match status" value="1"/>
</dbReference>
<dbReference type="Gene3D" id="2.30.29.30">
    <property type="entry name" value="Pleckstrin-homology domain (PH domain)/Phosphotyrosine-binding domain (PTB)"/>
    <property type="match status" value="1"/>
</dbReference>
<evidence type="ECO:0000259" key="6">
    <source>
        <dbReference type="PROSITE" id="PS50001"/>
    </source>
</evidence>
<feature type="region of interest" description="Disordered" evidence="5">
    <location>
        <begin position="516"/>
        <end position="536"/>
    </location>
</feature>
<dbReference type="PRINTS" id="PR00401">
    <property type="entry name" value="SH2DOMAIN"/>
</dbReference>
<dbReference type="FunFam" id="3.30.505.10:FF:000008">
    <property type="entry name" value="SH2B adapter protein 1 isoform 2"/>
    <property type="match status" value="1"/>
</dbReference>
<keyword evidence="3 4" id="KW-0727">SH2 domain</keyword>
<feature type="non-terminal residue" evidence="7">
    <location>
        <position position="536"/>
    </location>
</feature>
<comment type="similarity">
    <text evidence="1">Belongs to the SH2B adapter family.</text>
</comment>
<dbReference type="Proteomes" id="UP000533954">
    <property type="component" value="Unassembled WGS sequence"/>
</dbReference>
<evidence type="ECO:0000256" key="4">
    <source>
        <dbReference type="PROSITE-ProRule" id="PRU00191"/>
    </source>
</evidence>
<evidence type="ECO:0000256" key="1">
    <source>
        <dbReference type="ARBA" id="ARBA00010220"/>
    </source>
</evidence>
<feature type="compositionally biased region" description="Low complexity" evidence="5">
    <location>
        <begin position="78"/>
        <end position="96"/>
    </location>
</feature>
<protein>
    <submittedName>
        <fullName evidence="7">SH2B3 protein</fullName>
    </submittedName>
</protein>
<sequence>SGQAARPRGWSEFCELHAISTAKELARHYVRFAREHPPHEPLAAESFSVHFAALFQHYFCHEAAAGALRTRRPYLAAPSLPRRPAAPRTGPGSAGRFGEAAALPGTPSPSAAGSWESRRPDGAAGACSGAALAPARGTGCFQEVGFGAAGADKGAAALPSPAGARGAGRENRAPPCRCQEMEAVLGALAQRLAGCPRWSGAAGRMHVPGCPPSRGAPVRRERSRGDVGVRISRVPSHPPRVPSPQASKAKLRAACSAVREVRRCTRLEMPDNLHTFVLKVHNATDVLFEAGDEQQLCAWTAEIRACACARPPTRWSQVRPGGRRGGCRGAGPAAHGPLHAGPSAEVSGGRTELPLAAFPWFHGPISRVRAAQLVQLGGARGHGVFLVRQSETRRGEYVLTFNVQGRAKHLRLSLTERGQCRVQHLRFPSVPDMLQHFQRYPIPLECGAACDVRLASYVLGAAPAHGREGGSAGRLPGFLFCERRKPMEPSEPEQIFHLVPLPPEPPPGARVHEGDVEGAGPGWGRVRAVDNQYTPL</sequence>
<dbReference type="PANTHER" id="PTHR10872:SF1">
    <property type="entry name" value="SH2B ADAPTER PROTEIN 3"/>
    <property type="match status" value="1"/>
</dbReference>
<dbReference type="Gene3D" id="6.10.140.110">
    <property type="match status" value="1"/>
</dbReference>
<name>A0A7K7V742_EUDEL</name>
<keyword evidence="8" id="KW-1185">Reference proteome</keyword>
<dbReference type="InterPro" id="IPR011993">
    <property type="entry name" value="PH-like_dom_sf"/>
</dbReference>
<dbReference type="PANTHER" id="PTHR10872">
    <property type="entry name" value="SH2B ADAPTER PROTEIN"/>
    <property type="match status" value="1"/>
</dbReference>
<dbReference type="SMART" id="SM00252">
    <property type="entry name" value="SH2"/>
    <property type="match status" value="1"/>
</dbReference>
<keyword evidence="2" id="KW-0597">Phosphoprotein</keyword>
<feature type="region of interest" description="Disordered" evidence="5">
    <location>
        <begin position="206"/>
        <end position="225"/>
    </location>
</feature>